<dbReference type="AlphaFoldDB" id="A0A450TDQ4"/>
<evidence type="ECO:0000256" key="1">
    <source>
        <dbReference type="SAM" id="MobiDB-lite"/>
    </source>
</evidence>
<sequence length="73" mass="7846">MPGLRRIFVQLQGAMTVACGHTAVIAMQKMGKKISKVGMFFSVECLRPFLPGGASTKTPAKRTGDTKTAKMVM</sequence>
<reference evidence="2" key="1">
    <citation type="submission" date="2019-02" db="EMBL/GenBank/DDBJ databases">
        <authorList>
            <person name="Gruber-Vodicka R. H."/>
            <person name="Seah K. B. B."/>
        </authorList>
    </citation>
    <scope>NUCLEOTIDE SEQUENCE</scope>
    <source>
        <strain evidence="2">BECK_DK161</strain>
    </source>
</reference>
<feature type="region of interest" description="Disordered" evidence="1">
    <location>
        <begin position="54"/>
        <end position="73"/>
    </location>
</feature>
<feature type="compositionally biased region" description="Basic and acidic residues" evidence="1">
    <location>
        <begin position="62"/>
        <end position="73"/>
    </location>
</feature>
<gene>
    <name evidence="2" type="ORF">BECKDK2373C_GA0170839_11266</name>
</gene>
<protein>
    <submittedName>
        <fullName evidence="2">Uncharacterized protein</fullName>
    </submittedName>
</protein>
<proteinExistence type="predicted"/>
<accession>A0A450TDQ4</accession>
<dbReference type="PROSITE" id="PS51257">
    <property type="entry name" value="PROKAR_LIPOPROTEIN"/>
    <property type="match status" value="1"/>
</dbReference>
<dbReference type="EMBL" id="CAADEY010000126">
    <property type="protein sequence ID" value="VFJ65144.1"/>
    <property type="molecule type" value="Genomic_DNA"/>
</dbReference>
<name>A0A450TDQ4_9GAMM</name>
<organism evidence="2">
    <name type="scientific">Candidatus Kentrum sp. DK</name>
    <dbReference type="NCBI Taxonomy" id="2126562"/>
    <lineage>
        <taxon>Bacteria</taxon>
        <taxon>Pseudomonadati</taxon>
        <taxon>Pseudomonadota</taxon>
        <taxon>Gammaproteobacteria</taxon>
        <taxon>Candidatus Kentrum</taxon>
    </lineage>
</organism>
<evidence type="ECO:0000313" key="2">
    <source>
        <dbReference type="EMBL" id="VFJ65144.1"/>
    </source>
</evidence>